<accession>A0A2A2T2U4</accession>
<protein>
    <recommendedName>
        <fullName evidence="4">Secreted protein</fullName>
    </recommendedName>
</protein>
<dbReference type="EMBL" id="NTBI01000013">
    <property type="protein sequence ID" value="PAX15760.1"/>
    <property type="molecule type" value="Genomic_DNA"/>
</dbReference>
<evidence type="ECO:0000313" key="3">
    <source>
        <dbReference type="Proteomes" id="UP000217780"/>
    </source>
</evidence>
<gene>
    <name evidence="2" type="ORF">CLI92_12225</name>
</gene>
<dbReference type="AlphaFoldDB" id="A0A2A2T2U4"/>
<evidence type="ECO:0000313" key="2">
    <source>
        <dbReference type="EMBL" id="PAX15760.1"/>
    </source>
</evidence>
<sequence>MGSSAALQSLSMAPAMAAFCALQPIPNRFLPTRAEILNRLLGLLGAYSSESQKNFHASVAWLLCFAFHLKRLVAHLSKKLNSPWEILNINFLSMLPCRVQIKSRLNWLQPCH</sequence>
<evidence type="ECO:0008006" key="4">
    <source>
        <dbReference type="Google" id="ProtNLM"/>
    </source>
</evidence>
<evidence type="ECO:0000256" key="1">
    <source>
        <dbReference type="SAM" id="SignalP"/>
    </source>
</evidence>
<keyword evidence="1" id="KW-0732">Signal</keyword>
<proteinExistence type="predicted"/>
<feature type="chain" id="PRO_5013399317" description="Secreted protein" evidence="1">
    <location>
        <begin position="18"/>
        <end position="112"/>
    </location>
</feature>
<comment type="caution">
    <text evidence="2">The sequence shown here is derived from an EMBL/GenBank/DDBJ whole genome shotgun (WGS) entry which is preliminary data.</text>
</comment>
<name>A0A2A2T2U4_9BURK</name>
<dbReference type="Proteomes" id="UP000217780">
    <property type="component" value="Unassembled WGS sequence"/>
</dbReference>
<organism evidence="2 3">
    <name type="scientific">Vandammella animalimorsus</name>
    <dbReference type="NCBI Taxonomy" id="2029117"/>
    <lineage>
        <taxon>Bacteria</taxon>
        <taxon>Pseudomonadati</taxon>
        <taxon>Pseudomonadota</taxon>
        <taxon>Betaproteobacteria</taxon>
        <taxon>Burkholderiales</taxon>
        <taxon>Comamonadaceae</taxon>
        <taxon>Vandammella</taxon>
    </lineage>
</organism>
<feature type="signal peptide" evidence="1">
    <location>
        <begin position="1"/>
        <end position="17"/>
    </location>
</feature>
<reference evidence="2 3" key="1">
    <citation type="submission" date="2017-08" db="EMBL/GenBank/DDBJ databases">
        <title>WGS of Clinical strains of the CDC Group NO-1 linked to zoonotic infections in humans.</title>
        <authorList>
            <person name="Bernier A.-M."/>
            <person name="Bernard K."/>
        </authorList>
    </citation>
    <scope>NUCLEOTIDE SEQUENCE [LARGE SCALE GENOMIC DNA]</scope>
    <source>
        <strain evidence="2 3">NML91-0035</strain>
    </source>
</reference>